<proteinExistence type="predicted"/>
<evidence type="ECO:0000313" key="3">
    <source>
        <dbReference type="Proteomes" id="UP000175829"/>
    </source>
</evidence>
<reference evidence="2 3" key="1">
    <citation type="journal article" date="2016" name="Front. Microbiol.">
        <title>Comparative Genomics Analysis of Streptomyces Species Reveals Their Adaptation to the Marine Environment and Their Diversity at the Genomic Level.</title>
        <authorList>
            <person name="Tian X."/>
            <person name="Zhang Z."/>
            <person name="Yang T."/>
            <person name="Chen M."/>
            <person name="Li J."/>
            <person name="Chen F."/>
            <person name="Yang J."/>
            <person name="Li W."/>
            <person name="Zhang B."/>
            <person name="Zhang Z."/>
            <person name="Wu J."/>
            <person name="Zhang C."/>
            <person name="Long L."/>
            <person name="Xiao J."/>
        </authorList>
    </citation>
    <scope>NUCLEOTIDE SEQUENCE [LARGE SCALE GENOMIC DNA]</scope>
    <source>
        <strain evidence="2 3">SCSIO M10379</strain>
    </source>
</reference>
<dbReference type="InterPro" id="IPR051317">
    <property type="entry name" value="Gfo/Idh/MocA_oxidoreduct"/>
</dbReference>
<dbReference type="InterPro" id="IPR036291">
    <property type="entry name" value="NAD(P)-bd_dom_sf"/>
</dbReference>
<dbReference type="PATRIC" id="fig|943816.4.peg.1931"/>
<evidence type="ECO:0000313" key="2">
    <source>
        <dbReference type="EMBL" id="OEU98500.1"/>
    </source>
</evidence>
<dbReference type="SUPFAM" id="SSF51735">
    <property type="entry name" value="NAD(P)-binding Rossmann-fold domains"/>
    <property type="match status" value="1"/>
</dbReference>
<dbReference type="Gene3D" id="3.40.50.720">
    <property type="entry name" value="NAD(P)-binding Rossmann-like Domain"/>
    <property type="match status" value="1"/>
</dbReference>
<sequence>MTPATATPAGRPLRIAVAGLGAIARTAHLPLLERRRELFEITALCDLSPSALAELGDRYGVPPGHRHTSTEALLADGGFDAVVLLTSGSHGPAAEAALRAGHAVLCEKPLAFTRAEAARIADAERAQQRGPRLMVGYMKQYDPAARRLAALLAEAGGPSRVRSAEVCVLHPTGPDQLAFARLPAPGGDADPAELAALTARDDALTDTALGSAATPEMRSLYHIVIGSISHDLSLLRTAAGAPETVDLAAMWGASAEGPGSVELSGRLPGGARYAIRWHFLPGHAAYRETFTVHHESGTLELAFPSPYLMNAPTVLTETSTAPGEGPHTERRAEHRSVTEAFEEELAAFHTMVTEGTPPRTGTEGALADLTTAQRAVAAYAAHHRLPCDGEAATA</sequence>
<organism evidence="2 3">
    <name type="scientific">Streptomyces qinglanensis</name>
    <dbReference type="NCBI Taxonomy" id="943816"/>
    <lineage>
        <taxon>Bacteria</taxon>
        <taxon>Bacillati</taxon>
        <taxon>Actinomycetota</taxon>
        <taxon>Actinomycetes</taxon>
        <taxon>Kitasatosporales</taxon>
        <taxon>Streptomycetaceae</taxon>
        <taxon>Streptomyces</taxon>
    </lineage>
</organism>
<dbReference type="InterPro" id="IPR000683">
    <property type="entry name" value="Gfo/Idh/MocA-like_OxRdtase_N"/>
</dbReference>
<dbReference type="AlphaFoldDB" id="A0A1E7K3L0"/>
<accession>A0A1E7K3L0</accession>
<dbReference type="Gene3D" id="3.30.360.10">
    <property type="entry name" value="Dihydrodipicolinate Reductase, domain 2"/>
    <property type="match status" value="1"/>
</dbReference>
<dbReference type="PANTHER" id="PTHR43708:SF4">
    <property type="entry name" value="OXIDOREDUCTASE YCEM-RELATED"/>
    <property type="match status" value="1"/>
</dbReference>
<dbReference type="PANTHER" id="PTHR43708">
    <property type="entry name" value="CONSERVED EXPRESSED OXIDOREDUCTASE (EUROFUNG)"/>
    <property type="match status" value="1"/>
</dbReference>
<dbReference type="Proteomes" id="UP000175829">
    <property type="component" value="Unassembled WGS sequence"/>
</dbReference>
<gene>
    <name evidence="2" type="ORF">AN217_12510</name>
</gene>
<dbReference type="RefSeq" id="WP_019355394.1">
    <property type="nucleotide sequence ID" value="NZ_LJGV01000022.1"/>
</dbReference>
<comment type="caution">
    <text evidence="2">The sequence shown here is derived from an EMBL/GenBank/DDBJ whole genome shotgun (WGS) entry which is preliminary data.</text>
</comment>
<dbReference type="EMBL" id="LJGV01000022">
    <property type="protein sequence ID" value="OEU98500.1"/>
    <property type="molecule type" value="Genomic_DNA"/>
</dbReference>
<evidence type="ECO:0000259" key="1">
    <source>
        <dbReference type="Pfam" id="PF01408"/>
    </source>
</evidence>
<protein>
    <recommendedName>
        <fullName evidence="1">Gfo/Idh/MocA-like oxidoreductase N-terminal domain-containing protein</fullName>
    </recommendedName>
</protein>
<dbReference type="GO" id="GO:0000166">
    <property type="term" value="F:nucleotide binding"/>
    <property type="evidence" value="ECO:0007669"/>
    <property type="project" value="InterPro"/>
</dbReference>
<name>A0A1E7K3L0_9ACTN</name>
<dbReference type="Pfam" id="PF01408">
    <property type="entry name" value="GFO_IDH_MocA"/>
    <property type="match status" value="1"/>
</dbReference>
<feature type="domain" description="Gfo/Idh/MocA-like oxidoreductase N-terminal" evidence="1">
    <location>
        <begin position="13"/>
        <end position="137"/>
    </location>
</feature>